<evidence type="ECO:0000313" key="1">
    <source>
        <dbReference type="EMBL" id="OSX63245.1"/>
    </source>
</evidence>
<dbReference type="GeneID" id="36329933"/>
<dbReference type="AlphaFoldDB" id="A0A1X6N3T0"/>
<dbReference type="EMBL" id="KZ110595">
    <property type="protein sequence ID" value="OSX63245.1"/>
    <property type="molecule type" value="Genomic_DNA"/>
</dbReference>
<gene>
    <name evidence="1" type="ORF">POSPLADRAFT_1139031</name>
</gene>
<sequence>MGAAELARARASSIAAVKILQIGRWRKYTTLTFADIPLDVFYESCLLNIPEDDEYIFWRFSARYCKGCRKQLTIDYHQVPHELKRRLPPGATTIWSQPRLFCIENNPSEIAHVWSGVGPDDAGRKIVREYLSELVKQADTSATACEAWYKSKRASERYEQCSESARGRNANKKGQKTPRGVAPIRKRRGCLRRMLEIDTDIFEERCLAPNLRSSVLWEFGVRYCYDCRASIMLWLGGYELFFNTIPDPRIPQRNLFHIPQVEQICQNWSALALTETLRGAFLETVADIVRVTATHAKLCRDWQEYRVRSRAQEIEDIKRARSQLIEIKLRALGWDRMVEQFKAQKKWNKLPHMHTRKALTESGWERICPDIVGELQKASLAERKGVLERRLMLLKKYMRTYSANMRSPASECRPRFLDFALLPAVRAVIESPSSDIVDTATFQAMHRQIAALIGGLDTAIRVAFQTKATHTFVVPFGANALVLAMALFACTACKKRLYYPHVIAHQCHQPHLSSVYRLGRENNLYRDVARKVDGATSVWSADGFEIADHRRTAQLLQACGKDPQTTTVEEMDRSDIRICFVAPAGGSSRQIMTWRAADDWTNGEGRLASRQEVCLAQDAESRTHASSRAECEAQPYWCCALCTSQPLFRLKEYDIVKTHLYEHHHILLPSDDDIYLHPDGRPMTPKCVTLPVDTEPQA</sequence>
<keyword evidence="2" id="KW-1185">Reference proteome</keyword>
<accession>A0A1X6N3T0</accession>
<proteinExistence type="predicted"/>
<name>A0A1X6N3T0_9APHY</name>
<protein>
    <submittedName>
        <fullName evidence="1">Uncharacterized protein</fullName>
    </submittedName>
</protein>
<dbReference type="Proteomes" id="UP000194127">
    <property type="component" value="Unassembled WGS sequence"/>
</dbReference>
<dbReference type="RefSeq" id="XP_024340039.1">
    <property type="nucleotide sequence ID" value="XM_024484984.1"/>
</dbReference>
<evidence type="ECO:0000313" key="2">
    <source>
        <dbReference type="Proteomes" id="UP000194127"/>
    </source>
</evidence>
<reference evidence="1 2" key="1">
    <citation type="submission" date="2017-04" db="EMBL/GenBank/DDBJ databases">
        <title>Genome Sequence of the Model Brown-Rot Fungus Postia placenta SB12.</title>
        <authorList>
            <consortium name="DOE Joint Genome Institute"/>
            <person name="Gaskell J."/>
            <person name="Kersten P."/>
            <person name="Larrondo L.F."/>
            <person name="Canessa P."/>
            <person name="Martinez D."/>
            <person name="Hibbett D."/>
            <person name="Schmoll M."/>
            <person name="Kubicek C.P."/>
            <person name="Martinez A.T."/>
            <person name="Yadav J."/>
            <person name="Master E."/>
            <person name="Magnuson J.K."/>
            <person name="James T."/>
            <person name="Yaver D."/>
            <person name="Berka R."/>
            <person name="Labutti K."/>
            <person name="Lipzen A."/>
            <person name="Aerts A."/>
            <person name="Barry K."/>
            <person name="Henrissat B."/>
            <person name="Blanchette R."/>
            <person name="Grigoriev I."/>
            <person name="Cullen D."/>
        </authorList>
    </citation>
    <scope>NUCLEOTIDE SEQUENCE [LARGE SCALE GENOMIC DNA]</scope>
    <source>
        <strain evidence="1 2">MAD-698-R-SB12</strain>
    </source>
</reference>
<dbReference type="OrthoDB" id="2526341at2759"/>
<organism evidence="1 2">
    <name type="scientific">Postia placenta MAD-698-R-SB12</name>
    <dbReference type="NCBI Taxonomy" id="670580"/>
    <lineage>
        <taxon>Eukaryota</taxon>
        <taxon>Fungi</taxon>
        <taxon>Dikarya</taxon>
        <taxon>Basidiomycota</taxon>
        <taxon>Agaricomycotina</taxon>
        <taxon>Agaricomycetes</taxon>
        <taxon>Polyporales</taxon>
        <taxon>Adustoporiaceae</taxon>
        <taxon>Rhodonia</taxon>
    </lineage>
</organism>